<comment type="similarity">
    <text evidence="2 11">Belongs to the class-I aminoacyl-tRNA synthetase family. Glutamate--tRNA ligase type 1 subfamily.</text>
</comment>
<dbReference type="Proteomes" id="UP000030066">
    <property type="component" value="Chromosome"/>
</dbReference>
<comment type="subcellular location">
    <subcellularLocation>
        <location evidence="1 11">Cytoplasm</location>
    </subcellularLocation>
</comment>
<keyword evidence="11" id="KW-0862">Zinc</keyword>
<dbReference type="Pfam" id="PF19269">
    <property type="entry name" value="Anticodon_2"/>
    <property type="match status" value="1"/>
</dbReference>
<keyword evidence="9 11" id="KW-0030">Aminoacyl-tRNA synthetase</keyword>
<dbReference type="GO" id="GO:0000049">
    <property type="term" value="F:tRNA binding"/>
    <property type="evidence" value="ECO:0007669"/>
    <property type="project" value="InterPro"/>
</dbReference>
<evidence type="ECO:0000256" key="6">
    <source>
        <dbReference type="ARBA" id="ARBA00022741"/>
    </source>
</evidence>
<dbReference type="eggNOG" id="COG0008">
    <property type="taxonomic scope" value="Bacteria"/>
</dbReference>
<dbReference type="InterPro" id="IPR020751">
    <property type="entry name" value="aa-tRNA-synth_I_codon-bd_sub2"/>
</dbReference>
<dbReference type="InterPro" id="IPR000924">
    <property type="entry name" value="Glu/Gln-tRNA-synth"/>
</dbReference>
<feature type="short sequence motif" description="'HIGH' region" evidence="11">
    <location>
        <begin position="10"/>
        <end position="20"/>
    </location>
</feature>
<dbReference type="NCBIfam" id="TIGR00464">
    <property type="entry name" value="gltX_bact"/>
    <property type="match status" value="1"/>
</dbReference>
<dbReference type="PANTHER" id="PTHR43311:SF2">
    <property type="entry name" value="GLUTAMATE--TRNA LIGASE, MITOCHONDRIAL-RELATED"/>
    <property type="match status" value="1"/>
</dbReference>
<evidence type="ECO:0000256" key="7">
    <source>
        <dbReference type="ARBA" id="ARBA00022840"/>
    </source>
</evidence>
<comment type="cofactor">
    <cofactor evidence="11">
        <name>Zn(2+)</name>
        <dbReference type="ChEBI" id="CHEBI:29105"/>
    </cofactor>
    <text evidence="11">Binds 1 zinc ion per subunit.</text>
</comment>
<sequence>MSKIRARYAPSPTGFFHIGGARTALFNYLFAKHFNGTFIVRIEDTDTARNVEGGIESQLANLKWMGIFPDESILNPGNFGPYKQTDKLKRYQELANELVKRGLAYYCFCNEEELEKNRQIALANHLPPKYNRKCLHLTHEEIETNLKKNIPYVIRLKMKDNVNIEWDDLIRGHMSVPTSALTDCVILKSNGIPMYNFAVVVDDYDMQITHVLRGEEHISNTPYQIAIKEALGFDKQPISYGHLSIITDETGKKLSKRNKELKQFIEDYRNLGVLPSALVNFLALLGWSPKSNQEIMSLDELVNQFDLANVSKAPACFDFKKLLWISSQHIKNMNEHDYLNFVRNYLTINLNDFVDRKFHDLILLTFKNQINYASEINQLIKETFSGSFDQLDENTKNYLTSETSLKILTSLENELILVGELNLDNVAVIVNKIKTQTNVKGKDLFMPLRLISSYQQHGPEINKILVLFGKDKILKNIRSIKGEKIWS</sequence>
<dbReference type="AlphaFoldDB" id="A0A097ST65"/>
<feature type="domain" description="Glutamyl/glutaminyl-tRNA synthetase class Ib catalytic" evidence="12">
    <location>
        <begin position="3"/>
        <end position="324"/>
    </location>
</feature>
<dbReference type="Gene3D" id="3.40.50.620">
    <property type="entry name" value="HUPs"/>
    <property type="match status" value="1"/>
</dbReference>
<dbReference type="EMBL" id="CP007711">
    <property type="protein sequence ID" value="AIV03784.1"/>
    <property type="molecule type" value="Genomic_DNA"/>
</dbReference>
<feature type="short sequence motif" description="'KMSKS' region" evidence="11">
    <location>
        <begin position="253"/>
        <end position="257"/>
    </location>
</feature>
<dbReference type="GO" id="GO:0006424">
    <property type="term" value="P:glutamyl-tRNA aminoacylation"/>
    <property type="evidence" value="ECO:0007669"/>
    <property type="project" value="UniProtKB-UniRule"/>
</dbReference>
<feature type="binding site" evidence="11">
    <location>
        <position position="134"/>
    </location>
    <ligand>
        <name>Zn(2+)</name>
        <dbReference type="ChEBI" id="CHEBI:29105"/>
    </ligand>
</feature>
<comment type="function">
    <text evidence="11">Catalyzes the attachment of glutamate to tRNA(Glu) in a two-step reaction: glutamate is first activated by ATP to form Glu-AMP and then transferred to the acceptor end of tRNA(Glu).</text>
</comment>
<keyword evidence="8 11" id="KW-0648">Protein biosynthesis</keyword>
<evidence type="ECO:0000313" key="14">
    <source>
        <dbReference type="EMBL" id="AIV03784.1"/>
    </source>
</evidence>
<evidence type="ECO:0000313" key="15">
    <source>
        <dbReference type="Proteomes" id="UP000030066"/>
    </source>
</evidence>
<dbReference type="EC" id="6.1.1.17" evidence="11"/>
<evidence type="ECO:0000256" key="11">
    <source>
        <dbReference type="HAMAP-Rule" id="MF_00022"/>
    </source>
</evidence>
<evidence type="ECO:0000259" key="12">
    <source>
        <dbReference type="Pfam" id="PF00749"/>
    </source>
</evidence>
<dbReference type="InterPro" id="IPR020058">
    <property type="entry name" value="Glu/Gln-tRNA-synth_Ib_cat-dom"/>
</dbReference>
<evidence type="ECO:0000256" key="2">
    <source>
        <dbReference type="ARBA" id="ARBA00007894"/>
    </source>
</evidence>
<dbReference type="PROSITE" id="PS00178">
    <property type="entry name" value="AA_TRNA_LIGASE_I"/>
    <property type="match status" value="1"/>
</dbReference>
<keyword evidence="6 11" id="KW-0547">Nucleotide-binding</keyword>
<feature type="domain" description="Aminoacyl-tRNA synthetase class I anticodon-binding" evidence="13">
    <location>
        <begin position="354"/>
        <end position="479"/>
    </location>
</feature>
<keyword evidence="5 11" id="KW-0436">Ligase</keyword>
<evidence type="ECO:0000259" key="13">
    <source>
        <dbReference type="Pfam" id="PF19269"/>
    </source>
</evidence>
<comment type="catalytic activity">
    <reaction evidence="10 11">
        <text>tRNA(Glu) + L-glutamate + ATP = L-glutamyl-tRNA(Glu) + AMP + diphosphate</text>
        <dbReference type="Rhea" id="RHEA:23540"/>
        <dbReference type="Rhea" id="RHEA-COMP:9663"/>
        <dbReference type="Rhea" id="RHEA-COMP:9680"/>
        <dbReference type="ChEBI" id="CHEBI:29985"/>
        <dbReference type="ChEBI" id="CHEBI:30616"/>
        <dbReference type="ChEBI" id="CHEBI:33019"/>
        <dbReference type="ChEBI" id="CHEBI:78442"/>
        <dbReference type="ChEBI" id="CHEBI:78520"/>
        <dbReference type="ChEBI" id="CHEBI:456215"/>
        <dbReference type="EC" id="6.1.1.17"/>
    </reaction>
</comment>
<dbReference type="InterPro" id="IPR004527">
    <property type="entry name" value="Glu-tRNA-ligase_bac/mito"/>
</dbReference>
<dbReference type="STRING" id="1318617.MGM1_4180"/>
<dbReference type="PANTHER" id="PTHR43311">
    <property type="entry name" value="GLUTAMATE--TRNA LIGASE"/>
    <property type="match status" value="1"/>
</dbReference>
<keyword evidence="11" id="KW-0479">Metal-binding</keyword>
<evidence type="ECO:0000256" key="1">
    <source>
        <dbReference type="ARBA" id="ARBA00004496"/>
    </source>
</evidence>
<dbReference type="GO" id="GO:0005829">
    <property type="term" value="C:cytosol"/>
    <property type="evidence" value="ECO:0007669"/>
    <property type="project" value="TreeGrafter"/>
</dbReference>
<evidence type="ECO:0000256" key="9">
    <source>
        <dbReference type="ARBA" id="ARBA00023146"/>
    </source>
</evidence>
<dbReference type="InterPro" id="IPR001412">
    <property type="entry name" value="aa-tRNA-synth_I_CS"/>
</dbReference>
<name>A0A097ST65_9BACT</name>
<dbReference type="CDD" id="cd00808">
    <property type="entry name" value="GluRS_core"/>
    <property type="match status" value="1"/>
</dbReference>
<dbReference type="PRINTS" id="PR00987">
    <property type="entry name" value="TRNASYNTHGLU"/>
</dbReference>
<dbReference type="FunFam" id="3.40.50.620:FF:000007">
    <property type="entry name" value="Glutamate--tRNA ligase"/>
    <property type="match status" value="1"/>
</dbReference>
<dbReference type="KEGG" id="mgj:MGM1_4180"/>
<dbReference type="InterPro" id="IPR049940">
    <property type="entry name" value="GluQ/Sye"/>
</dbReference>
<feature type="binding site" evidence="11">
    <location>
        <position position="136"/>
    </location>
    <ligand>
        <name>Zn(2+)</name>
        <dbReference type="ChEBI" id="CHEBI:29105"/>
    </ligand>
</feature>
<proteinExistence type="inferred from homology"/>
<keyword evidence="4 11" id="KW-0963">Cytoplasm</keyword>
<evidence type="ECO:0000256" key="4">
    <source>
        <dbReference type="ARBA" id="ARBA00022490"/>
    </source>
</evidence>
<dbReference type="HOGENOM" id="CLU_015768_6_1_14"/>
<dbReference type="GO" id="GO:0008270">
    <property type="term" value="F:zinc ion binding"/>
    <property type="evidence" value="ECO:0007669"/>
    <property type="project" value="UniProtKB-UniRule"/>
</dbReference>
<dbReference type="Pfam" id="PF00749">
    <property type="entry name" value="tRNA-synt_1c"/>
    <property type="match status" value="1"/>
</dbReference>
<dbReference type="SUPFAM" id="SSF52374">
    <property type="entry name" value="Nucleotidylyl transferase"/>
    <property type="match status" value="1"/>
</dbReference>
<evidence type="ECO:0000256" key="8">
    <source>
        <dbReference type="ARBA" id="ARBA00022917"/>
    </source>
</evidence>
<gene>
    <name evidence="14" type="primary">glnS</name>
    <name evidence="11" type="synonym">gltX</name>
    <name evidence="14" type="ORF">MGM1_4180</name>
</gene>
<dbReference type="SUPFAM" id="SSF48163">
    <property type="entry name" value="An anticodon-binding domain of class I aminoacyl-tRNA synthetases"/>
    <property type="match status" value="1"/>
</dbReference>
<keyword evidence="7 11" id="KW-0067">ATP-binding</keyword>
<dbReference type="InterPro" id="IPR008925">
    <property type="entry name" value="aa_tRNA-synth_I_cd-bd_sf"/>
</dbReference>
<reference evidence="14 15" key="1">
    <citation type="journal article" date="2014" name="PLoS ONE">
        <title>An emerging Mycoplasma associated with trichomoniasis, vaginal infection and disease.</title>
        <authorList>
            <consortium name="Vaginal Microbiome Consortium"/>
            <person name="Fettweis J.M."/>
            <person name="Serrano M.G."/>
            <person name="Huang B."/>
            <person name="Brooks J.P."/>
            <person name="Glascock A.L."/>
            <person name="Sheth N.U."/>
            <person name="Strauss J.F.III."/>
            <person name="Jefferson K.K."/>
            <person name="Buck G.A."/>
        </authorList>
    </citation>
    <scope>NUCLEOTIDE SEQUENCE [LARGE SCALE GENOMIC DNA]</scope>
    <source>
        <strain evidence="14 15">VCU_M1</strain>
    </source>
</reference>
<feature type="binding site" evidence="11">
    <location>
        <position position="109"/>
    </location>
    <ligand>
        <name>Zn(2+)</name>
        <dbReference type="ChEBI" id="CHEBI:29105"/>
    </ligand>
</feature>
<evidence type="ECO:0000256" key="5">
    <source>
        <dbReference type="ARBA" id="ARBA00022598"/>
    </source>
</evidence>
<organism evidence="14 15">
    <name type="scientific">Candidatus Malacoplasma girerdii</name>
    <dbReference type="NCBI Taxonomy" id="1318617"/>
    <lineage>
        <taxon>Bacteria</taxon>
        <taxon>Bacillati</taxon>
        <taxon>Mycoplasmatota</taxon>
        <taxon>Mycoplasmoidales</taxon>
        <taxon>Mycoplasmoidaceae</taxon>
        <taxon>Malacoplasma</taxon>
    </lineage>
</organism>
<dbReference type="InterPro" id="IPR033910">
    <property type="entry name" value="GluRS_core"/>
</dbReference>
<evidence type="ECO:0000256" key="3">
    <source>
        <dbReference type="ARBA" id="ARBA00011245"/>
    </source>
</evidence>
<dbReference type="GO" id="GO:0005524">
    <property type="term" value="F:ATP binding"/>
    <property type="evidence" value="ECO:0007669"/>
    <property type="project" value="UniProtKB-UniRule"/>
</dbReference>
<evidence type="ECO:0000256" key="10">
    <source>
        <dbReference type="ARBA" id="ARBA00048351"/>
    </source>
</evidence>
<dbReference type="InterPro" id="IPR045462">
    <property type="entry name" value="aa-tRNA-synth_I_cd-bd"/>
</dbReference>
<keyword evidence="15" id="KW-1185">Reference proteome</keyword>
<protein>
    <recommendedName>
        <fullName evidence="11">Glutamate--tRNA ligase</fullName>
        <ecNumber evidence="11">6.1.1.17</ecNumber>
    </recommendedName>
    <alternativeName>
        <fullName evidence="11">Glutamyl-tRNA synthetase</fullName>
        <shortName evidence="11">GluRS</shortName>
    </alternativeName>
</protein>
<dbReference type="GO" id="GO:0004818">
    <property type="term" value="F:glutamate-tRNA ligase activity"/>
    <property type="evidence" value="ECO:0007669"/>
    <property type="project" value="UniProtKB-UniRule"/>
</dbReference>
<dbReference type="InterPro" id="IPR014729">
    <property type="entry name" value="Rossmann-like_a/b/a_fold"/>
</dbReference>
<feature type="binding site" evidence="11">
    <location>
        <position position="256"/>
    </location>
    <ligand>
        <name>ATP</name>
        <dbReference type="ChEBI" id="CHEBI:30616"/>
    </ligand>
</feature>
<comment type="subunit">
    <text evidence="3 11">Monomer.</text>
</comment>
<accession>A0A097ST65</accession>
<feature type="binding site" evidence="11">
    <location>
        <position position="107"/>
    </location>
    <ligand>
        <name>Zn(2+)</name>
        <dbReference type="ChEBI" id="CHEBI:29105"/>
    </ligand>
</feature>
<dbReference type="HAMAP" id="MF_00022">
    <property type="entry name" value="Glu_tRNA_synth_type1"/>
    <property type="match status" value="1"/>
</dbReference>
<dbReference type="Gene3D" id="1.10.10.350">
    <property type="match status" value="1"/>
</dbReference>